<comment type="caution">
    <text evidence="1">The sequence shown here is derived from an EMBL/GenBank/DDBJ whole genome shotgun (WGS) entry which is preliminary data.</text>
</comment>
<dbReference type="Proteomes" id="UP001153954">
    <property type="component" value="Unassembled WGS sequence"/>
</dbReference>
<dbReference type="AlphaFoldDB" id="A0AAU9TYU9"/>
<protein>
    <recommendedName>
        <fullName evidence="3">Reverse transcriptase</fullName>
    </recommendedName>
</protein>
<evidence type="ECO:0000313" key="1">
    <source>
        <dbReference type="EMBL" id="CAH2092128.1"/>
    </source>
</evidence>
<accession>A0AAU9TYU9</accession>
<evidence type="ECO:0000313" key="2">
    <source>
        <dbReference type="Proteomes" id="UP001153954"/>
    </source>
</evidence>
<name>A0AAU9TYU9_EUPED</name>
<evidence type="ECO:0008006" key="3">
    <source>
        <dbReference type="Google" id="ProtNLM"/>
    </source>
</evidence>
<reference evidence="1" key="1">
    <citation type="submission" date="2022-03" db="EMBL/GenBank/DDBJ databases">
        <authorList>
            <person name="Tunstrom K."/>
        </authorList>
    </citation>
    <scope>NUCLEOTIDE SEQUENCE</scope>
</reference>
<dbReference type="EMBL" id="CAKOGL010000011">
    <property type="protein sequence ID" value="CAH2092128.1"/>
    <property type="molecule type" value="Genomic_DNA"/>
</dbReference>
<keyword evidence="2" id="KW-1185">Reference proteome</keyword>
<organism evidence="1 2">
    <name type="scientific">Euphydryas editha</name>
    <name type="common">Edith's checkerspot</name>
    <dbReference type="NCBI Taxonomy" id="104508"/>
    <lineage>
        <taxon>Eukaryota</taxon>
        <taxon>Metazoa</taxon>
        <taxon>Ecdysozoa</taxon>
        <taxon>Arthropoda</taxon>
        <taxon>Hexapoda</taxon>
        <taxon>Insecta</taxon>
        <taxon>Pterygota</taxon>
        <taxon>Neoptera</taxon>
        <taxon>Endopterygota</taxon>
        <taxon>Lepidoptera</taxon>
        <taxon>Glossata</taxon>
        <taxon>Ditrysia</taxon>
        <taxon>Papilionoidea</taxon>
        <taxon>Nymphalidae</taxon>
        <taxon>Nymphalinae</taxon>
        <taxon>Euphydryas</taxon>
    </lineage>
</organism>
<proteinExistence type="predicted"/>
<sequence length="101" mass="11779">MVSGHGCFRAYLHRFKHEDSPECPFCPEFSEDAEHVFFTCPRFDIERRTLENVLKQKMGPDTLDQMMVSSKTAWEATSSFATDVLQQLRCSERERAKTRSK</sequence>
<gene>
    <name evidence="1" type="ORF">EEDITHA_LOCUS7916</name>
</gene>